<proteinExistence type="predicted"/>
<sequence>MLLLDELQVIHLKKNPIKIKPAIKLHLTQSLLHKKTDVYYEDFQRICFSIQQNYTNICRCTHFRDFQSTSFS</sequence>
<organism evidence="1 2">
    <name type="scientific">Musa balbisiana</name>
    <name type="common">Banana</name>
    <dbReference type="NCBI Taxonomy" id="52838"/>
    <lineage>
        <taxon>Eukaryota</taxon>
        <taxon>Viridiplantae</taxon>
        <taxon>Streptophyta</taxon>
        <taxon>Embryophyta</taxon>
        <taxon>Tracheophyta</taxon>
        <taxon>Spermatophyta</taxon>
        <taxon>Magnoliopsida</taxon>
        <taxon>Liliopsida</taxon>
        <taxon>Zingiberales</taxon>
        <taxon>Musaceae</taxon>
        <taxon>Musa</taxon>
    </lineage>
</organism>
<protein>
    <submittedName>
        <fullName evidence="1">Uncharacterized protein</fullName>
    </submittedName>
</protein>
<dbReference type="Proteomes" id="UP000317650">
    <property type="component" value="Chromosome 1"/>
</dbReference>
<reference evidence="1 2" key="1">
    <citation type="journal article" date="2019" name="Nat. Plants">
        <title>Genome sequencing of Musa balbisiana reveals subgenome evolution and function divergence in polyploid bananas.</title>
        <authorList>
            <person name="Yao X."/>
        </authorList>
    </citation>
    <scope>NUCLEOTIDE SEQUENCE [LARGE SCALE GENOMIC DNA]</scope>
    <source>
        <strain evidence="2">cv. DH-PKW</strain>
        <tissue evidence="1">Leaves</tissue>
    </source>
</reference>
<evidence type="ECO:0000313" key="1">
    <source>
        <dbReference type="EMBL" id="THU62431.1"/>
    </source>
</evidence>
<evidence type="ECO:0000313" key="2">
    <source>
        <dbReference type="Proteomes" id="UP000317650"/>
    </source>
</evidence>
<dbReference type="EMBL" id="PYDT01000004">
    <property type="protein sequence ID" value="THU62431.1"/>
    <property type="molecule type" value="Genomic_DNA"/>
</dbReference>
<accession>A0A4S8JK63</accession>
<comment type="caution">
    <text evidence="1">The sequence shown here is derived from an EMBL/GenBank/DDBJ whole genome shotgun (WGS) entry which is preliminary data.</text>
</comment>
<dbReference type="AlphaFoldDB" id="A0A4S8JK63"/>
<gene>
    <name evidence="1" type="ORF">C4D60_Mb01t05080</name>
</gene>
<keyword evidence="2" id="KW-1185">Reference proteome</keyword>
<name>A0A4S8JK63_MUSBA</name>